<organism evidence="1 2">
    <name type="scientific">Vibrio cholerae</name>
    <dbReference type="NCBI Taxonomy" id="666"/>
    <lineage>
        <taxon>Bacteria</taxon>
        <taxon>Pseudomonadati</taxon>
        <taxon>Pseudomonadota</taxon>
        <taxon>Gammaproteobacteria</taxon>
        <taxon>Vibrionales</taxon>
        <taxon>Vibrionaceae</taxon>
        <taxon>Vibrio</taxon>
    </lineage>
</organism>
<dbReference type="EMBL" id="CWQJ01000008">
    <property type="protein sequence ID" value="CSC04251.1"/>
    <property type="molecule type" value="Genomic_DNA"/>
</dbReference>
<sequence length="53" mass="5594">MRSSGQLGAIKAQTCSTSVDNAGLAVVLKAESERGAFIRVLLSSVALELMKER</sequence>
<dbReference type="Proteomes" id="UP000046067">
    <property type="component" value="Unassembled WGS sequence"/>
</dbReference>
<evidence type="ECO:0000313" key="2">
    <source>
        <dbReference type="Proteomes" id="UP000046067"/>
    </source>
</evidence>
<accession>A0A656A0H6</accession>
<proteinExistence type="predicted"/>
<name>A0A656A0H6_VIBCL</name>
<protein>
    <submittedName>
        <fullName evidence="1">Uncharacterized protein</fullName>
    </submittedName>
</protein>
<reference evidence="1 2" key="1">
    <citation type="submission" date="2015-07" db="EMBL/GenBank/DDBJ databases">
        <authorList>
            <consortium name="Pathogen Informatics"/>
        </authorList>
    </citation>
    <scope>NUCLEOTIDE SEQUENCE [LARGE SCALE GENOMIC DNA]</scope>
    <source>
        <strain evidence="1 2">A325</strain>
    </source>
</reference>
<evidence type="ECO:0000313" key="1">
    <source>
        <dbReference type="EMBL" id="CSC04251.1"/>
    </source>
</evidence>
<dbReference type="AlphaFoldDB" id="A0A656A0H6"/>
<gene>
    <name evidence="1" type="ORF">ERS013201_01635</name>
</gene>